<feature type="transmembrane region" description="Helical" evidence="6">
    <location>
        <begin position="79"/>
        <end position="97"/>
    </location>
</feature>
<evidence type="ECO:0000256" key="4">
    <source>
        <dbReference type="ARBA" id="ARBA00022989"/>
    </source>
</evidence>
<proteinExistence type="inferred from homology"/>
<evidence type="ECO:0000256" key="1">
    <source>
        <dbReference type="ARBA" id="ARBA00004141"/>
    </source>
</evidence>
<sequence length="317" mass="33298">MTLHQPNTRLALVLVTCAIIMMTAMNSAVHEAAEIAPVGQIVFWRSFVAIFPVLIYMAVRGELPGALRTRYPHKHVIRGALGCLIMFLNFTALSYLAVGVATALSYLAPILSIAAAMVFLRERPGVAVFAGVLLGFGGIIVMLFPTLLGAEVREGAIIGVLCGVGMAATSALSRVQVKDLTKTDPASSIALSFAIASSLGGLATLIFGWVELDLYAWTLLVGAGVLGGIGHIMFSEGLARAPVSVIAPYEYTGILWAFVFDIVLLGTALDAFSVVGAMLIVGAAALVAFGQSRGLRRAREALPENAIEPATLKQRGT</sequence>
<name>A0A918RYI3_9HYPH</name>
<reference evidence="8" key="1">
    <citation type="journal article" date="2014" name="Int. J. Syst. Evol. Microbiol.">
        <title>Complete genome sequence of Corynebacterium casei LMG S-19264T (=DSM 44701T), isolated from a smear-ripened cheese.</title>
        <authorList>
            <consortium name="US DOE Joint Genome Institute (JGI-PGF)"/>
            <person name="Walter F."/>
            <person name="Albersmeier A."/>
            <person name="Kalinowski J."/>
            <person name="Ruckert C."/>
        </authorList>
    </citation>
    <scope>NUCLEOTIDE SEQUENCE</scope>
    <source>
        <strain evidence="8">KCTC 32437</strain>
    </source>
</reference>
<dbReference type="GO" id="GO:0016020">
    <property type="term" value="C:membrane"/>
    <property type="evidence" value="ECO:0007669"/>
    <property type="project" value="UniProtKB-SubCell"/>
</dbReference>
<feature type="transmembrane region" description="Helical" evidence="6">
    <location>
        <begin position="189"/>
        <end position="209"/>
    </location>
</feature>
<keyword evidence="5 6" id="KW-0472">Membrane</keyword>
<evidence type="ECO:0000256" key="6">
    <source>
        <dbReference type="SAM" id="Phobius"/>
    </source>
</evidence>
<comment type="subcellular location">
    <subcellularLocation>
        <location evidence="1">Membrane</location>
        <topology evidence="1">Multi-pass membrane protein</topology>
    </subcellularLocation>
</comment>
<evidence type="ECO:0000256" key="2">
    <source>
        <dbReference type="ARBA" id="ARBA00009853"/>
    </source>
</evidence>
<feature type="domain" description="EamA" evidence="7">
    <location>
        <begin position="158"/>
        <end position="288"/>
    </location>
</feature>
<feature type="transmembrane region" description="Helical" evidence="6">
    <location>
        <begin position="215"/>
        <end position="234"/>
    </location>
</feature>
<feature type="transmembrane region" description="Helical" evidence="6">
    <location>
        <begin position="42"/>
        <end position="59"/>
    </location>
</feature>
<feature type="transmembrane region" description="Helical" evidence="6">
    <location>
        <begin position="271"/>
        <end position="289"/>
    </location>
</feature>
<protein>
    <submittedName>
        <fullName evidence="8">Transporter RarD family, DMT superfamily protein</fullName>
    </submittedName>
</protein>
<evidence type="ECO:0000256" key="3">
    <source>
        <dbReference type="ARBA" id="ARBA00022692"/>
    </source>
</evidence>
<keyword evidence="9" id="KW-1185">Reference proteome</keyword>
<feature type="transmembrane region" description="Helical" evidence="6">
    <location>
        <begin position="103"/>
        <end position="120"/>
    </location>
</feature>
<feature type="transmembrane region" description="Helical" evidence="6">
    <location>
        <begin position="156"/>
        <end position="177"/>
    </location>
</feature>
<dbReference type="InterPro" id="IPR000620">
    <property type="entry name" value="EamA_dom"/>
</dbReference>
<evidence type="ECO:0000256" key="5">
    <source>
        <dbReference type="ARBA" id="ARBA00023136"/>
    </source>
</evidence>
<dbReference type="Pfam" id="PF00892">
    <property type="entry name" value="EamA"/>
    <property type="match status" value="2"/>
</dbReference>
<dbReference type="InterPro" id="IPR037185">
    <property type="entry name" value="EmrE-like"/>
</dbReference>
<feature type="domain" description="EamA" evidence="7">
    <location>
        <begin position="11"/>
        <end position="143"/>
    </location>
</feature>
<evidence type="ECO:0000313" key="8">
    <source>
        <dbReference type="EMBL" id="GHA14124.1"/>
    </source>
</evidence>
<organism evidence="8 9">
    <name type="scientific">Devosia pacifica</name>
    <dbReference type="NCBI Taxonomy" id="1335967"/>
    <lineage>
        <taxon>Bacteria</taxon>
        <taxon>Pseudomonadati</taxon>
        <taxon>Pseudomonadota</taxon>
        <taxon>Alphaproteobacteria</taxon>
        <taxon>Hyphomicrobiales</taxon>
        <taxon>Devosiaceae</taxon>
        <taxon>Devosia</taxon>
    </lineage>
</organism>
<feature type="transmembrane region" description="Helical" evidence="6">
    <location>
        <begin position="127"/>
        <end position="150"/>
    </location>
</feature>
<accession>A0A918RYI3</accession>
<reference evidence="8" key="2">
    <citation type="submission" date="2020-09" db="EMBL/GenBank/DDBJ databases">
        <authorList>
            <person name="Sun Q."/>
            <person name="Kim S."/>
        </authorList>
    </citation>
    <scope>NUCLEOTIDE SEQUENCE</scope>
    <source>
        <strain evidence="8">KCTC 32437</strain>
    </source>
</reference>
<keyword evidence="3 6" id="KW-0812">Transmembrane</keyword>
<evidence type="ECO:0000313" key="9">
    <source>
        <dbReference type="Proteomes" id="UP000646579"/>
    </source>
</evidence>
<comment type="similarity">
    <text evidence="2">Belongs to the drug/metabolite transporter (DMT) superfamily. 10 TMS drug/metabolite exporter (DME) (TC 2.A.7.3) family.</text>
</comment>
<dbReference type="AlphaFoldDB" id="A0A918RYI3"/>
<keyword evidence="4 6" id="KW-1133">Transmembrane helix</keyword>
<dbReference type="SUPFAM" id="SSF103481">
    <property type="entry name" value="Multidrug resistance efflux transporter EmrE"/>
    <property type="match status" value="2"/>
</dbReference>
<feature type="transmembrane region" description="Helical" evidence="6">
    <location>
        <begin position="246"/>
        <end position="265"/>
    </location>
</feature>
<comment type="caution">
    <text evidence="8">The sequence shown here is derived from an EMBL/GenBank/DDBJ whole genome shotgun (WGS) entry which is preliminary data.</text>
</comment>
<dbReference type="RefSeq" id="WP_189423229.1">
    <property type="nucleotide sequence ID" value="NZ_BMZE01000001.1"/>
</dbReference>
<gene>
    <name evidence="8" type="ORF">GCM10007989_05970</name>
</gene>
<dbReference type="PANTHER" id="PTHR22911:SF6">
    <property type="entry name" value="SOLUTE CARRIER FAMILY 35 MEMBER G1"/>
    <property type="match status" value="1"/>
</dbReference>
<dbReference type="EMBL" id="BMZE01000001">
    <property type="protein sequence ID" value="GHA14124.1"/>
    <property type="molecule type" value="Genomic_DNA"/>
</dbReference>
<evidence type="ECO:0000259" key="7">
    <source>
        <dbReference type="Pfam" id="PF00892"/>
    </source>
</evidence>
<dbReference type="Proteomes" id="UP000646579">
    <property type="component" value="Unassembled WGS sequence"/>
</dbReference>
<dbReference type="PANTHER" id="PTHR22911">
    <property type="entry name" value="ACYL-MALONYL CONDENSING ENZYME-RELATED"/>
    <property type="match status" value="1"/>
</dbReference>